<protein>
    <recommendedName>
        <fullName evidence="3">NodB homology domain-containing protein</fullName>
    </recommendedName>
</protein>
<sequence length="324" mass="37019">MFHSGLWAVFARRRLGDQAVVLTYHRVIDEQRRPRPDSNPGIIVSADTFDMQMRALRDHLNPVSLADFHAHVEHGKPLPPKSCLVTFDDGWLDNYEVAFPILQKYKIPAVVFIPLDYIDNNIMFWQEEMLMWLTTLLSAGDADSLQRLASLLNKHESAASITIHDIRAHVVAMKDSSDDVITEALQSLRQELGKNGEPAHYNRYLNWQQVKEMRTAGIDFASHALSHRILCRMSDERCREELQQSRTLLEQQLGEPVRAIAYPNGDHDERVMRKTREAGYTLAFATTSGLYSQADEPLSIPRMNVHENNSRDKALFLCATINLL</sequence>
<dbReference type="KEGG" id="woc:BA177_06805"/>
<comment type="subcellular location">
    <subcellularLocation>
        <location evidence="1">Secreted</location>
    </subcellularLocation>
</comment>
<feature type="domain" description="NodB homology" evidence="3">
    <location>
        <begin position="81"/>
        <end position="324"/>
    </location>
</feature>
<organism evidence="4 5">
    <name type="scientific">Woeseia oceani</name>
    <dbReference type="NCBI Taxonomy" id="1548547"/>
    <lineage>
        <taxon>Bacteria</taxon>
        <taxon>Pseudomonadati</taxon>
        <taxon>Pseudomonadota</taxon>
        <taxon>Gammaproteobacteria</taxon>
        <taxon>Woeseiales</taxon>
        <taxon>Woeseiaceae</taxon>
        <taxon>Woeseia</taxon>
    </lineage>
</organism>
<keyword evidence="2" id="KW-0732">Signal</keyword>
<name>A0A193LEJ9_9GAMM</name>
<evidence type="ECO:0000313" key="4">
    <source>
        <dbReference type="EMBL" id="ANO50955.1"/>
    </source>
</evidence>
<dbReference type="STRING" id="1548547.BA177_06805"/>
<gene>
    <name evidence="4" type="ORF">BA177_06805</name>
</gene>
<evidence type="ECO:0000313" key="5">
    <source>
        <dbReference type="Proteomes" id="UP000092695"/>
    </source>
</evidence>
<dbReference type="Gene3D" id="3.20.20.370">
    <property type="entry name" value="Glycoside hydrolase/deacetylase"/>
    <property type="match status" value="1"/>
</dbReference>
<dbReference type="SUPFAM" id="SSF88713">
    <property type="entry name" value="Glycoside hydrolase/deacetylase"/>
    <property type="match status" value="1"/>
</dbReference>
<dbReference type="AlphaFoldDB" id="A0A193LEJ9"/>
<dbReference type="CDD" id="cd10918">
    <property type="entry name" value="CE4_NodB_like_5s_6s"/>
    <property type="match status" value="1"/>
</dbReference>
<dbReference type="Proteomes" id="UP000092695">
    <property type="component" value="Chromosome"/>
</dbReference>
<dbReference type="InterPro" id="IPR051398">
    <property type="entry name" value="Polysacch_Deacetylase"/>
</dbReference>
<dbReference type="PANTHER" id="PTHR34216">
    <property type="match status" value="1"/>
</dbReference>
<evidence type="ECO:0000259" key="3">
    <source>
        <dbReference type="PROSITE" id="PS51677"/>
    </source>
</evidence>
<dbReference type="InterPro" id="IPR011330">
    <property type="entry name" value="Glyco_hydro/deAcase_b/a-brl"/>
</dbReference>
<evidence type="ECO:0000256" key="2">
    <source>
        <dbReference type="ARBA" id="ARBA00022729"/>
    </source>
</evidence>
<dbReference type="GO" id="GO:0005975">
    <property type="term" value="P:carbohydrate metabolic process"/>
    <property type="evidence" value="ECO:0007669"/>
    <property type="project" value="InterPro"/>
</dbReference>
<accession>A0A193LEJ9</accession>
<keyword evidence="5" id="KW-1185">Reference proteome</keyword>
<dbReference type="PROSITE" id="PS51677">
    <property type="entry name" value="NODB"/>
    <property type="match status" value="1"/>
</dbReference>
<proteinExistence type="predicted"/>
<reference evidence="4 5" key="1">
    <citation type="submission" date="2016-06" db="EMBL/GenBank/DDBJ databases">
        <title>Complete genome sequence of a deep-branching marine Gamma Proteobacterium Woeseia oceani type strain XK5.</title>
        <authorList>
            <person name="Mu D."/>
            <person name="Du Z."/>
        </authorList>
    </citation>
    <scope>NUCLEOTIDE SEQUENCE [LARGE SCALE GENOMIC DNA]</scope>
    <source>
        <strain evidence="4 5">XK5</strain>
    </source>
</reference>
<dbReference type="InterPro" id="IPR002509">
    <property type="entry name" value="NODB_dom"/>
</dbReference>
<dbReference type="Pfam" id="PF01522">
    <property type="entry name" value="Polysacc_deac_1"/>
    <property type="match status" value="1"/>
</dbReference>
<dbReference type="GO" id="GO:0016810">
    <property type="term" value="F:hydrolase activity, acting on carbon-nitrogen (but not peptide) bonds"/>
    <property type="evidence" value="ECO:0007669"/>
    <property type="project" value="InterPro"/>
</dbReference>
<dbReference type="PANTHER" id="PTHR34216:SF3">
    <property type="entry name" value="POLY-BETA-1,6-N-ACETYL-D-GLUCOSAMINE N-DEACETYLASE"/>
    <property type="match status" value="1"/>
</dbReference>
<dbReference type="GO" id="GO:0005576">
    <property type="term" value="C:extracellular region"/>
    <property type="evidence" value="ECO:0007669"/>
    <property type="project" value="UniProtKB-SubCell"/>
</dbReference>
<dbReference type="EMBL" id="CP016268">
    <property type="protein sequence ID" value="ANO50955.1"/>
    <property type="molecule type" value="Genomic_DNA"/>
</dbReference>
<evidence type="ECO:0000256" key="1">
    <source>
        <dbReference type="ARBA" id="ARBA00004613"/>
    </source>
</evidence>